<dbReference type="PROSITE" id="PS51257">
    <property type="entry name" value="PROKAR_LIPOPROTEIN"/>
    <property type="match status" value="1"/>
</dbReference>
<proteinExistence type="predicted"/>
<sequence>MRNPWTIVPALLLAAGLAGCGGGAQGDETTGTGAAGGGAATGAAAAGEAMLAFYDCMRDHGIDVPDPDPNNPRIDTSQFDMDDPATQEALQDCRSEMPNGGEPPPADEERMAAMRDFTACMQENGIDMPDPNADGSLSMPEGADPNSAEFQEAMGACRSSLGGQPVMFGPPGGRQ</sequence>
<keyword evidence="4" id="KW-1185">Reference proteome</keyword>
<dbReference type="EMBL" id="PVZC01000005">
    <property type="protein sequence ID" value="PRX98071.1"/>
    <property type="molecule type" value="Genomic_DNA"/>
</dbReference>
<dbReference type="AlphaFoldDB" id="A0A2T0Q2Q3"/>
<feature type="chain" id="PRO_5015425604" evidence="2">
    <location>
        <begin position="27"/>
        <end position="175"/>
    </location>
</feature>
<feature type="signal peptide" evidence="2">
    <location>
        <begin position="1"/>
        <end position="26"/>
    </location>
</feature>
<accession>A0A2T0Q2Q3</accession>
<reference evidence="3 4" key="1">
    <citation type="submission" date="2018-03" db="EMBL/GenBank/DDBJ databases">
        <title>Genomic Encyclopedia of Archaeal and Bacterial Type Strains, Phase II (KMG-II): from individual species to whole genera.</title>
        <authorList>
            <person name="Goeker M."/>
        </authorList>
    </citation>
    <scope>NUCLEOTIDE SEQUENCE [LARGE SCALE GENOMIC DNA]</scope>
    <source>
        <strain evidence="3 4">DSM 45601</strain>
    </source>
</reference>
<evidence type="ECO:0000313" key="4">
    <source>
        <dbReference type="Proteomes" id="UP000237846"/>
    </source>
</evidence>
<dbReference type="RefSeq" id="WP_106248082.1">
    <property type="nucleotide sequence ID" value="NZ_PVZC01000005.1"/>
</dbReference>
<evidence type="ECO:0000313" key="3">
    <source>
        <dbReference type="EMBL" id="PRX98071.1"/>
    </source>
</evidence>
<evidence type="ECO:0000256" key="2">
    <source>
        <dbReference type="SAM" id="SignalP"/>
    </source>
</evidence>
<comment type="caution">
    <text evidence="3">The sequence shown here is derived from an EMBL/GenBank/DDBJ whole genome shotgun (WGS) entry which is preliminary data.</text>
</comment>
<dbReference type="OrthoDB" id="7949713at2"/>
<gene>
    <name evidence="3" type="ORF">CLV72_105424</name>
</gene>
<dbReference type="Proteomes" id="UP000237846">
    <property type="component" value="Unassembled WGS sequence"/>
</dbReference>
<protein>
    <submittedName>
        <fullName evidence="3">Uncharacterized protein</fullName>
    </submittedName>
</protein>
<organism evidence="3 4">
    <name type="scientific">Allonocardiopsis opalescens</name>
    <dbReference type="NCBI Taxonomy" id="1144618"/>
    <lineage>
        <taxon>Bacteria</taxon>
        <taxon>Bacillati</taxon>
        <taxon>Actinomycetota</taxon>
        <taxon>Actinomycetes</taxon>
        <taxon>Streptosporangiales</taxon>
        <taxon>Allonocardiopsis</taxon>
    </lineage>
</organism>
<name>A0A2T0Q2Q3_9ACTN</name>
<feature type="region of interest" description="Disordered" evidence="1">
    <location>
        <begin position="128"/>
        <end position="147"/>
    </location>
</feature>
<evidence type="ECO:0000256" key="1">
    <source>
        <dbReference type="SAM" id="MobiDB-lite"/>
    </source>
</evidence>
<keyword evidence="2" id="KW-0732">Signal</keyword>
<feature type="region of interest" description="Disordered" evidence="1">
    <location>
        <begin position="63"/>
        <end position="87"/>
    </location>
</feature>